<evidence type="ECO:0000256" key="1">
    <source>
        <dbReference type="SAM" id="MobiDB-lite"/>
    </source>
</evidence>
<feature type="region of interest" description="Disordered" evidence="1">
    <location>
        <begin position="1"/>
        <end position="20"/>
    </location>
</feature>
<dbReference type="HOGENOM" id="CLU_2734400_0_0_6"/>
<organism evidence="2 3">
    <name type="scientific">Glaesserella parasuis serovar 5 (strain SH0165)</name>
    <name type="common">Haemophilus parasuis</name>
    <dbReference type="NCBI Taxonomy" id="557723"/>
    <lineage>
        <taxon>Bacteria</taxon>
        <taxon>Pseudomonadati</taxon>
        <taxon>Pseudomonadota</taxon>
        <taxon>Gammaproteobacteria</taxon>
        <taxon>Pasteurellales</taxon>
        <taxon>Pasteurellaceae</taxon>
        <taxon>Glaesserella</taxon>
    </lineage>
</organism>
<protein>
    <submittedName>
        <fullName evidence="2">Uncharacterized protein</fullName>
    </submittedName>
</protein>
<keyword evidence="3" id="KW-1185">Reference proteome</keyword>
<dbReference type="EMBL" id="CP001321">
    <property type="protein sequence ID" value="ACL32543.1"/>
    <property type="molecule type" value="Genomic_DNA"/>
</dbReference>
<accession>B8F5E1</accession>
<gene>
    <name evidence="2" type="ordered locus">HAPS_0915</name>
</gene>
<proteinExistence type="predicted"/>
<dbReference type="AlphaFoldDB" id="B8F5E1"/>
<evidence type="ECO:0000313" key="3">
    <source>
        <dbReference type="Proteomes" id="UP000006743"/>
    </source>
</evidence>
<evidence type="ECO:0000313" key="2">
    <source>
        <dbReference type="EMBL" id="ACL32543.1"/>
    </source>
</evidence>
<dbReference type="KEGG" id="hap:HAPS_0915"/>
<name>B8F5E1_GLAP5</name>
<dbReference type="Proteomes" id="UP000006743">
    <property type="component" value="Chromosome"/>
</dbReference>
<sequence>MSSKIDATASAKRRGIERTSRSQLCKKLIKTYRSFGGLGSLLNRLSVFKFVGTFFSEPTKLANLKCSVKQI</sequence>
<reference evidence="2 3" key="1">
    <citation type="journal article" date="2009" name="J. Bacteriol.">
        <title>Complete genome sequence of Haemophilus parasuis SH0165.</title>
        <authorList>
            <person name="Yue M."/>
            <person name="Yang F."/>
            <person name="Yang J."/>
            <person name="Bei W."/>
            <person name="Cai X."/>
            <person name="Chen L."/>
            <person name="Dong J."/>
            <person name="Zhou R."/>
            <person name="Jin M."/>
            <person name="Jin Q."/>
            <person name="Chen H."/>
        </authorList>
    </citation>
    <scope>NUCLEOTIDE SEQUENCE [LARGE SCALE GENOMIC DNA]</scope>
    <source>
        <strain evidence="2 3">SH0165</strain>
    </source>
</reference>